<reference evidence="3" key="4">
    <citation type="submission" date="2023-01" db="EMBL/GenBank/DDBJ databases">
        <title>Draft genome sequence of Methylobacterium brachythecii strain NBRC 107710.</title>
        <authorList>
            <person name="Sun Q."/>
            <person name="Mori K."/>
        </authorList>
    </citation>
    <scope>NUCLEOTIDE SEQUENCE</scope>
    <source>
        <strain evidence="3">NBRC 107710</strain>
    </source>
</reference>
<reference evidence="3" key="1">
    <citation type="journal article" date="2014" name="Int. J. Syst. Evol. Microbiol.">
        <title>Complete genome of a new Firmicutes species belonging to the dominant human colonic microbiota ('Ruminococcus bicirculans') reveals two chromosomes and a selective capacity to utilize plant glucans.</title>
        <authorList>
            <consortium name="NISC Comparative Sequencing Program"/>
            <person name="Wegmann U."/>
            <person name="Louis P."/>
            <person name="Goesmann A."/>
            <person name="Henrissat B."/>
            <person name="Duncan S.H."/>
            <person name="Flint H.J."/>
        </authorList>
    </citation>
    <scope>NUCLEOTIDE SEQUENCE</scope>
    <source>
        <strain evidence="3">NBRC 107710</strain>
    </source>
</reference>
<protein>
    <submittedName>
        <fullName evidence="4">Methionyl-tRNA formyltransferase</fullName>
        <ecNumber evidence="4">2.1.2.9</ecNumber>
    </submittedName>
</protein>
<dbReference type="Gene3D" id="3.40.50.12230">
    <property type="match status" value="1"/>
</dbReference>
<dbReference type="Gene3D" id="1.25.40.20">
    <property type="entry name" value="Ankyrin repeat-containing domain"/>
    <property type="match status" value="1"/>
</dbReference>
<dbReference type="EMBL" id="JACIDN010000014">
    <property type="protein sequence ID" value="MBB3905584.1"/>
    <property type="molecule type" value="Genomic_DNA"/>
</dbReference>
<dbReference type="SUPFAM" id="SSF48403">
    <property type="entry name" value="Ankyrin repeat"/>
    <property type="match status" value="1"/>
</dbReference>
<dbReference type="RefSeq" id="WP_183513544.1">
    <property type="nucleotide sequence ID" value="NZ_BSPG01000045.1"/>
</dbReference>
<evidence type="ECO:0000259" key="2">
    <source>
        <dbReference type="Pfam" id="PF00551"/>
    </source>
</evidence>
<gene>
    <name evidence="3" type="ORF">GCM10007884_45670</name>
    <name evidence="4" type="ORF">GGR33_005124</name>
</gene>
<dbReference type="PROSITE" id="PS50297">
    <property type="entry name" value="ANK_REP_REGION"/>
    <property type="match status" value="1"/>
</dbReference>
<feature type="repeat" description="ANK" evidence="1">
    <location>
        <begin position="306"/>
        <end position="338"/>
    </location>
</feature>
<dbReference type="PANTHER" id="PTHR11138">
    <property type="entry name" value="METHIONYL-TRNA FORMYLTRANSFERASE"/>
    <property type="match status" value="1"/>
</dbReference>
<accession>A0A7W6F9L2</accession>
<evidence type="ECO:0000313" key="3">
    <source>
        <dbReference type="EMBL" id="GLS46573.1"/>
    </source>
</evidence>
<dbReference type="Proteomes" id="UP001156881">
    <property type="component" value="Unassembled WGS sequence"/>
</dbReference>
<dbReference type="EC" id="2.1.2.9" evidence="4"/>
<reference evidence="4 5" key="3">
    <citation type="submission" date="2020-08" db="EMBL/GenBank/DDBJ databases">
        <title>Genomic Encyclopedia of Type Strains, Phase IV (KMG-IV): sequencing the most valuable type-strain genomes for metagenomic binning, comparative biology and taxonomic classification.</title>
        <authorList>
            <person name="Goeker M."/>
        </authorList>
    </citation>
    <scope>NUCLEOTIDE SEQUENCE [LARGE SCALE GENOMIC DNA]</scope>
    <source>
        <strain evidence="4 5">DSM 24105</strain>
    </source>
</reference>
<feature type="domain" description="Formyl transferase N-terminal" evidence="2">
    <location>
        <begin position="82"/>
        <end position="164"/>
    </location>
</feature>
<dbReference type="GO" id="GO:0005829">
    <property type="term" value="C:cytosol"/>
    <property type="evidence" value="ECO:0007669"/>
    <property type="project" value="TreeGrafter"/>
</dbReference>
<dbReference type="InterPro" id="IPR002376">
    <property type="entry name" value="Formyl_transf_N"/>
</dbReference>
<comment type="caution">
    <text evidence="4">The sequence shown here is derived from an EMBL/GenBank/DDBJ whole genome shotgun (WGS) entry which is preliminary data.</text>
</comment>
<dbReference type="EMBL" id="BSPG01000045">
    <property type="protein sequence ID" value="GLS46573.1"/>
    <property type="molecule type" value="Genomic_DNA"/>
</dbReference>
<dbReference type="Pfam" id="PF12796">
    <property type="entry name" value="Ank_2"/>
    <property type="match status" value="1"/>
</dbReference>
<evidence type="ECO:0000313" key="4">
    <source>
        <dbReference type="EMBL" id="MBB3905584.1"/>
    </source>
</evidence>
<evidence type="ECO:0000256" key="1">
    <source>
        <dbReference type="PROSITE-ProRule" id="PRU00023"/>
    </source>
</evidence>
<sequence length="398" mass="44961">MTSLVICVAGKHDLAVSALRYLLDHYPDHQILFIPNAKDAGVDDWQPSLLWHATTWGVRRTTLEAVYKEPNLRFFSLEFDKIIPVNQFSSRFLYNIHFSKLPKYRGVYTSAHPILNGEVKSGVTLHLMDHGIDTGDIIDMLEVSIGPDDTVRDLYCKNLATAKILFSKNVDRLVAGDFIATKQSLNGASYYSLKSISYSTIKLDLRKTAFEIHNQVRAFVFREFQLPQFNGWSICRSLITNQRSSSRAGHVIEETDTYFRVASIDNDVLLFKDYYPQLWSAAKIGDLNSLAVTLDKVDDLDLRNGNGWNALMIAAYHGQVLVMQRLLAAGADPDAANYKGTTVLMYALSRYEQTQEFAGFDLIASAAKRLNAIDHTGRTIREWIVEKSFPHLLDKLSP</sequence>
<reference evidence="6" key="2">
    <citation type="journal article" date="2019" name="Int. J. Syst. Evol. Microbiol.">
        <title>The Global Catalogue of Microorganisms (GCM) 10K type strain sequencing project: providing services to taxonomists for standard genome sequencing and annotation.</title>
        <authorList>
            <consortium name="The Broad Institute Genomics Platform"/>
            <consortium name="The Broad Institute Genome Sequencing Center for Infectious Disease"/>
            <person name="Wu L."/>
            <person name="Ma J."/>
        </authorList>
    </citation>
    <scope>NUCLEOTIDE SEQUENCE [LARGE SCALE GENOMIC DNA]</scope>
    <source>
        <strain evidence="6">NBRC 107710</strain>
    </source>
</reference>
<dbReference type="Pfam" id="PF00551">
    <property type="entry name" value="Formyl_trans_N"/>
    <property type="match status" value="1"/>
</dbReference>
<dbReference type="SMART" id="SM00248">
    <property type="entry name" value="ANK"/>
    <property type="match status" value="1"/>
</dbReference>
<dbReference type="CDD" id="cd08369">
    <property type="entry name" value="FMT_core"/>
    <property type="match status" value="1"/>
</dbReference>
<dbReference type="InterPro" id="IPR036770">
    <property type="entry name" value="Ankyrin_rpt-contain_sf"/>
</dbReference>
<dbReference type="PROSITE" id="PS50088">
    <property type="entry name" value="ANK_REPEAT"/>
    <property type="match status" value="1"/>
</dbReference>
<keyword evidence="4" id="KW-0808">Transferase</keyword>
<dbReference type="AlphaFoldDB" id="A0A7W6F9L2"/>
<evidence type="ECO:0000313" key="6">
    <source>
        <dbReference type="Proteomes" id="UP001156881"/>
    </source>
</evidence>
<dbReference type="InterPro" id="IPR002110">
    <property type="entry name" value="Ankyrin_rpt"/>
</dbReference>
<dbReference type="GO" id="GO:0004479">
    <property type="term" value="F:methionyl-tRNA formyltransferase activity"/>
    <property type="evidence" value="ECO:0007669"/>
    <property type="project" value="UniProtKB-EC"/>
</dbReference>
<keyword evidence="1" id="KW-0040">ANK repeat</keyword>
<name>A0A7W6F9L2_9HYPH</name>
<dbReference type="InterPro" id="IPR036477">
    <property type="entry name" value="Formyl_transf_N_sf"/>
</dbReference>
<evidence type="ECO:0000313" key="5">
    <source>
        <dbReference type="Proteomes" id="UP000517759"/>
    </source>
</evidence>
<keyword evidence="6" id="KW-1185">Reference proteome</keyword>
<dbReference type="SUPFAM" id="SSF53328">
    <property type="entry name" value="Formyltransferase"/>
    <property type="match status" value="1"/>
</dbReference>
<proteinExistence type="predicted"/>
<organism evidence="4 5">
    <name type="scientific">Methylobacterium brachythecii</name>
    <dbReference type="NCBI Taxonomy" id="1176177"/>
    <lineage>
        <taxon>Bacteria</taxon>
        <taxon>Pseudomonadati</taxon>
        <taxon>Pseudomonadota</taxon>
        <taxon>Alphaproteobacteria</taxon>
        <taxon>Hyphomicrobiales</taxon>
        <taxon>Methylobacteriaceae</taxon>
        <taxon>Methylobacterium</taxon>
    </lineage>
</organism>
<dbReference type="Proteomes" id="UP000517759">
    <property type="component" value="Unassembled WGS sequence"/>
</dbReference>
<dbReference type="PANTHER" id="PTHR11138:SF5">
    <property type="entry name" value="METHIONYL-TRNA FORMYLTRANSFERASE, MITOCHONDRIAL"/>
    <property type="match status" value="1"/>
</dbReference>